<name>A0A183PFL4_9TREM</name>
<keyword evidence="2" id="KW-1185">Reference proteome</keyword>
<dbReference type="AlphaFoldDB" id="A0A183PFL4"/>
<sequence length="92" mass="11105">MGRKPGELRKPSFRRYKCLLTIVYAKYFGSVGQTLSRTTYCGRERTEEEIRKKSWRLIGHILKKAPNYITKHAFTWNPQDQRTHYAEKWRKI</sequence>
<protein>
    <submittedName>
        <fullName evidence="1">Uncharacterized protein</fullName>
    </submittedName>
</protein>
<accession>A0A183PFL4</accession>
<evidence type="ECO:0000313" key="1">
    <source>
        <dbReference type="EMBL" id="VDP62852.1"/>
    </source>
</evidence>
<dbReference type="Proteomes" id="UP000269396">
    <property type="component" value="Unassembled WGS sequence"/>
</dbReference>
<evidence type="ECO:0000313" key="2">
    <source>
        <dbReference type="Proteomes" id="UP000269396"/>
    </source>
</evidence>
<reference evidence="1 2" key="1">
    <citation type="submission" date="2018-11" db="EMBL/GenBank/DDBJ databases">
        <authorList>
            <consortium name="Pathogen Informatics"/>
        </authorList>
    </citation>
    <scope>NUCLEOTIDE SEQUENCE [LARGE SCALE GENOMIC DNA]</scope>
    <source>
        <strain>Denwood</strain>
        <strain evidence="2">Zambia</strain>
    </source>
</reference>
<proteinExistence type="predicted"/>
<gene>
    <name evidence="1" type="ORF">SMTD_LOCUS13149</name>
</gene>
<organism evidence="1 2">
    <name type="scientific">Schistosoma mattheei</name>
    <dbReference type="NCBI Taxonomy" id="31246"/>
    <lineage>
        <taxon>Eukaryota</taxon>
        <taxon>Metazoa</taxon>
        <taxon>Spiralia</taxon>
        <taxon>Lophotrochozoa</taxon>
        <taxon>Platyhelminthes</taxon>
        <taxon>Trematoda</taxon>
        <taxon>Digenea</taxon>
        <taxon>Strigeidida</taxon>
        <taxon>Schistosomatoidea</taxon>
        <taxon>Schistosomatidae</taxon>
        <taxon>Schistosoma</taxon>
    </lineage>
</organism>
<dbReference type="EMBL" id="UZAL01033196">
    <property type="protein sequence ID" value="VDP62852.1"/>
    <property type="molecule type" value="Genomic_DNA"/>
</dbReference>